<protein>
    <submittedName>
        <fullName evidence="1">Uncharacterized protein</fullName>
    </submittedName>
</protein>
<reference evidence="1 2" key="1">
    <citation type="submission" date="2014-03" db="EMBL/GenBank/DDBJ databases">
        <title>Draft genome of the hookworm Oesophagostomum dentatum.</title>
        <authorList>
            <person name="Mitreva M."/>
        </authorList>
    </citation>
    <scope>NUCLEOTIDE SEQUENCE [LARGE SCALE GENOMIC DNA]</scope>
    <source>
        <strain evidence="1 2">OD-Hann</strain>
    </source>
</reference>
<dbReference type="GO" id="GO:0006888">
    <property type="term" value="P:endoplasmic reticulum to Golgi vesicle-mediated transport"/>
    <property type="evidence" value="ECO:0007669"/>
    <property type="project" value="InterPro"/>
</dbReference>
<dbReference type="EMBL" id="KN549465">
    <property type="protein sequence ID" value="KHJ97360.1"/>
    <property type="molecule type" value="Genomic_DNA"/>
</dbReference>
<dbReference type="PANTHER" id="PTHR13520:SF0">
    <property type="entry name" value="RAD50-INTERACTING PROTEIN 1"/>
    <property type="match status" value="1"/>
</dbReference>
<feature type="non-terminal residue" evidence="1">
    <location>
        <position position="1"/>
    </location>
</feature>
<dbReference type="GO" id="GO:0006890">
    <property type="term" value="P:retrograde vesicle-mediated transport, Golgi to endoplasmic reticulum"/>
    <property type="evidence" value="ECO:0007669"/>
    <property type="project" value="InterPro"/>
</dbReference>
<name>A0A0B1TPN0_OESDE</name>
<dbReference type="PANTHER" id="PTHR13520">
    <property type="entry name" value="RAD50-INTERACTING PROTEIN 1 RINT-1"/>
    <property type="match status" value="1"/>
</dbReference>
<evidence type="ECO:0000313" key="2">
    <source>
        <dbReference type="Proteomes" id="UP000053660"/>
    </source>
</evidence>
<sequence>VAREIDVEANVVSEELAFIEESYPRILATLQGFKRDLLLMREEVCLLRSRYESYVKKFMELIEKSCPELIPQLQALSRKQIQLKRLKWMSRGRDLLQSCRTIMKDSHCDWVKLEQQFNDAYCHLQENEQLTDNSRVTFLDGLSTLTAELDDFTKMKAKEVLDGIKYPFEDSIDIRAYGDAVSTVAGILNLIYSISEHLEQGTGYLSQVLNWIQVNLPFFETVLEPVVKNHSLSQSPSSVFLKYLSDLPVTKTSHLLKQEKTLTDTLLFSHLVDECISYEIQLRDMDPDGYTFNILSLFCEQSVLSRNITDLQIENECCLDRMDEILSAPDRWKNRFRSMEDADEFLVCNCADSFVSMLQSQQNRAKMLPNDLAQKRFLDLQLLLTDDFRSRLAQIARQSESPWSEPFPNVMNAVWYFAHVVEEWSDSCLLSGVTTSEGRAVFDESSTMFK</sequence>
<keyword evidence="2" id="KW-1185">Reference proteome</keyword>
<dbReference type="AlphaFoldDB" id="A0A0B1TPN0"/>
<dbReference type="Proteomes" id="UP000053660">
    <property type="component" value="Unassembled WGS sequence"/>
</dbReference>
<proteinExistence type="predicted"/>
<accession>A0A0B1TPN0</accession>
<dbReference type="GO" id="GO:0060628">
    <property type="term" value="P:regulation of ER to Golgi vesicle-mediated transport"/>
    <property type="evidence" value="ECO:0007669"/>
    <property type="project" value="TreeGrafter"/>
</dbReference>
<dbReference type="GO" id="GO:0070939">
    <property type="term" value="C:Dsl1/NZR complex"/>
    <property type="evidence" value="ECO:0007669"/>
    <property type="project" value="InterPro"/>
</dbReference>
<dbReference type="InterPro" id="IPR007528">
    <property type="entry name" value="RINT1_Tip20"/>
</dbReference>
<evidence type="ECO:0000313" key="1">
    <source>
        <dbReference type="EMBL" id="KHJ97360.1"/>
    </source>
</evidence>
<dbReference type="OrthoDB" id="5864838at2759"/>
<dbReference type="PROSITE" id="PS51386">
    <property type="entry name" value="RINT1_TIP20"/>
    <property type="match status" value="1"/>
</dbReference>
<gene>
    <name evidence="1" type="ORF">OESDEN_02662</name>
</gene>
<dbReference type="Pfam" id="PF04437">
    <property type="entry name" value="RINT1_TIP1"/>
    <property type="match status" value="1"/>
</dbReference>
<organism evidence="1 2">
    <name type="scientific">Oesophagostomum dentatum</name>
    <name type="common">Nodular worm</name>
    <dbReference type="NCBI Taxonomy" id="61180"/>
    <lineage>
        <taxon>Eukaryota</taxon>
        <taxon>Metazoa</taxon>
        <taxon>Ecdysozoa</taxon>
        <taxon>Nematoda</taxon>
        <taxon>Chromadorea</taxon>
        <taxon>Rhabditida</taxon>
        <taxon>Rhabditina</taxon>
        <taxon>Rhabditomorpha</taxon>
        <taxon>Strongyloidea</taxon>
        <taxon>Strongylidae</taxon>
        <taxon>Oesophagostomum</taxon>
    </lineage>
</organism>